<evidence type="ECO:0000313" key="4">
    <source>
        <dbReference type="Proteomes" id="UP001357485"/>
    </source>
</evidence>
<dbReference type="SUPFAM" id="SSF64167">
    <property type="entry name" value="SurE-like"/>
    <property type="match status" value="1"/>
</dbReference>
<protein>
    <recommendedName>
        <fullName evidence="2">Survival protein SurE-like phosphatase/nucleotidase domain-containing protein</fullName>
    </recommendedName>
</protein>
<feature type="region of interest" description="Disordered" evidence="1">
    <location>
        <begin position="62"/>
        <end position="89"/>
    </location>
</feature>
<name>A0ABR0KSI2_9PEZI</name>
<gene>
    <name evidence="3" type="ORF">LTR16_003370</name>
</gene>
<evidence type="ECO:0000259" key="2">
    <source>
        <dbReference type="Pfam" id="PF01975"/>
    </source>
</evidence>
<proteinExistence type="predicted"/>
<keyword evidence="4" id="KW-1185">Reference proteome</keyword>
<accession>A0ABR0KSI2</accession>
<feature type="domain" description="Survival protein SurE-like phosphatase/nucleotidase" evidence="2">
    <location>
        <begin position="3"/>
        <end position="185"/>
    </location>
</feature>
<dbReference type="Proteomes" id="UP001357485">
    <property type="component" value="Unassembled WGS sequence"/>
</dbReference>
<evidence type="ECO:0000313" key="3">
    <source>
        <dbReference type="EMBL" id="KAK5125083.1"/>
    </source>
</evidence>
<comment type="caution">
    <text evidence="3">The sequence shown here is derived from an EMBL/GenBank/DDBJ whole genome shotgun (WGS) entry which is preliminary data.</text>
</comment>
<dbReference type="Pfam" id="PF01975">
    <property type="entry name" value="SurE"/>
    <property type="match status" value="1"/>
</dbReference>
<feature type="non-terminal residue" evidence="3">
    <location>
        <position position="189"/>
    </location>
</feature>
<dbReference type="PANTHER" id="PTHR47551:SF1">
    <property type="entry name" value="TUBULIN--TYROSINE LIGASE PBY1-RELATED"/>
    <property type="match status" value="1"/>
</dbReference>
<dbReference type="InterPro" id="IPR027746">
    <property type="entry name" value="TTL"/>
</dbReference>
<sequence>MHILVTNDDGPPSPASSPYILTLVRTLQAAGHAVSVVLPHTQRSWIGKAHIVGQAIRPTYYRPRTGTTHERPLKSGAGGTGAGSVRNGAASAAQGVSGGAASTPASADEEEWVLIDSTPASCVQIGLHHFFAGRGPVALVLSGPNYGRNTTALFALSSGTLGGALEGAVCGVPAIALSYAFFDRNHDAD</sequence>
<dbReference type="EMBL" id="JAVRRA010024966">
    <property type="protein sequence ID" value="KAK5125083.1"/>
    <property type="molecule type" value="Genomic_DNA"/>
</dbReference>
<dbReference type="PANTHER" id="PTHR47551">
    <property type="entry name" value="TUBULIN--TYROSINE LIGASE PBY1-RELATED"/>
    <property type="match status" value="1"/>
</dbReference>
<dbReference type="InterPro" id="IPR002828">
    <property type="entry name" value="SurE-like_Pase/nucleotidase"/>
</dbReference>
<reference evidence="3 4" key="1">
    <citation type="submission" date="2023-08" db="EMBL/GenBank/DDBJ databases">
        <title>Black Yeasts Isolated from many extreme environments.</title>
        <authorList>
            <person name="Coleine C."/>
            <person name="Stajich J.E."/>
            <person name="Selbmann L."/>
        </authorList>
    </citation>
    <scope>NUCLEOTIDE SEQUENCE [LARGE SCALE GENOMIC DNA]</scope>
    <source>
        <strain evidence="3 4">CCFEE 536</strain>
    </source>
</reference>
<dbReference type="InterPro" id="IPR036523">
    <property type="entry name" value="SurE-like_sf"/>
</dbReference>
<dbReference type="Gene3D" id="3.40.1210.10">
    <property type="entry name" value="Survival protein SurE-like phosphatase/nucleotidase"/>
    <property type="match status" value="1"/>
</dbReference>
<evidence type="ECO:0000256" key="1">
    <source>
        <dbReference type="SAM" id="MobiDB-lite"/>
    </source>
</evidence>
<organism evidence="3 4">
    <name type="scientific">Cryomyces antarcticus</name>
    <dbReference type="NCBI Taxonomy" id="329879"/>
    <lineage>
        <taxon>Eukaryota</taxon>
        <taxon>Fungi</taxon>
        <taxon>Dikarya</taxon>
        <taxon>Ascomycota</taxon>
        <taxon>Pezizomycotina</taxon>
        <taxon>Dothideomycetes</taxon>
        <taxon>Dothideomycetes incertae sedis</taxon>
        <taxon>Cryomyces</taxon>
    </lineage>
</organism>